<dbReference type="Proteomes" id="UP000198725">
    <property type="component" value="Unassembled WGS sequence"/>
</dbReference>
<dbReference type="AlphaFoldDB" id="A0A1I4EU08"/>
<keyword evidence="3" id="KW-1185">Reference proteome</keyword>
<keyword evidence="1" id="KW-0472">Membrane</keyword>
<protein>
    <recommendedName>
        <fullName evidence="4">Transmembrane protein</fullName>
    </recommendedName>
</protein>
<proteinExistence type="predicted"/>
<dbReference type="EMBL" id="FOSR01000014">
    <property type="protein sequence ID" value="SFL09205.1"/>
    <property type="molecule type" value="Genomic_DNA"/>
</dbReference>
<evidence type="ECO:0000256" key="1">
    <source>
        <dbReference type="SAM" id="Phobius"/>
    </source>
</evidence>
<evidence type="ECO:0008006" key="4">
    <source>
        <dbReference type="Google" id="ProtNLM"/>
    </source>
</evidence>
<sequence>MKTTLLALPFLLAIAFVVYAEGKLTPFAIWNALPAVAGFALLWVGRHARLAAYRIGCAIFAVVATLFVTLFHLAWWLDWHGTATGSSTSALAFIFVPIWACLLASIAGALAWGVAWLVDRHRLAR</sequence>
<evidence type="ECO:0000313" key="3">
    <source>
        <dbReference type="Proteomes" id="UP000198725"/>
    </source>
</evidence>
<keyword evidence="1" id="KW-1133">Transmembrane helix</keyword>
<keyword evidence="1" id="KW-0812">Transmembrane</keyword>
<organism evidence="2 3">
    <name type="scientific">Rhodanobacter glycinis</name>
    <dbReference type="NCBI Taxonomy" id="582702"/>
    <lineage>
        <taxon>Bacteria</taxon>
        <taxon>Pseudomonadati</taxon>
        <taxon>Pseudomonadota</taxon>
        <taxon>Gammaproteobacteria</taxon>
        <taxon>Lysobacterales</taxon>
        <taxon>Rhodanobacteraceae</taxon>
        <taxon>Rhodanobacter</taxon>
    </lineage>
</organism>
<evidence type="ECO:0000313" key="2">
    <source>
        <dbReference type="EMBL" id="SFL09205.1"/>
    </source>
</evidence>
<name>A0A1I4EU08_9GAMM</name>
<gene>
    <name evidence="2" type="ORF">SAMN05192579_11428</name>
</gene>
<dbReference type="RefSeq" id="WP_092704711.1">
    <property type="nucleotide sequence ID" value="NZ_FOSR01000014.1"/>
</dbReference>
<feature type="transmembrane region" description="Helical" evidence="1">
    <location>
        <begin position="55"/>
        <end position="77"/>
    </location>
</feature>
<feature type="transmembrane region" description="Helical" evidence="1">
    <location>
        <begin position="30"/>
        <end position="48"/>
    </location>
</feature>
<reference evidence="3" key="1">
    <citation type="submission" date="2016-10" db="EMBL/GenBank/DDBJ databases">
        <authorList>
            <person name="Varghese N."/>
            <person name="Submissions S."/>
        </authorList>
    </citation>
    <scope>NUCLEOTIDE SEQUENCE [LARGE SCALE GENOMIC DNA]</scope>
    <source>
        <strain evidence="3">MO64</strain>
    </source>
</reference>
<accession>A0A1I4EU08</accession>
<feature type="transmembrane region" description="Helical" evidence="1">
    <location>
        <begin position="89"/>
        <end position="118"/>
    </location>
</feature>